<name>A0A0B1TE91_OESDE</name>
<evidence type="ECO:0000313" key="2">
    <source>
        <dbReference type="EMBL" id="KHJ95883.1"/>
    </source>
</evidence>
<dbReference type="AlphaFoldDB" id="A0A0B1TE91"/>
<accession>A0A0B1TE91</accession>
<feature type="signal peptide" evidence="1">
    <location>
        <begin position="1"/>
        <end position="15"/>
    </location>
</feature>
<proteinExistence type="predicted"/>
<organism evidence="2 3">
    <name type="scientific">Oesophagostomum dentatum</name>
    <name type="common">Nodular worm</name>
    <dbReference type="NCBI Taxonomy" id="61180"/>
    <lineage>
        <taxon>Eukaryota</taxon>
        <taxon>Metazoa</taxon>
        <taxon>Ecdysozoa</taxon>
        <taxon>Nematoda</taxon>
        <taxon>Chromadorea</taxon>
        <taxon>Rhabditida</taxon>
        <taxon>Rhabditina</taxon>
        <taxon>Rhabditomorpha</taxon>
        <taxon>Strongyloidea</taxon>
        <taxon>Strongylidae</taxon>
        <taxon>Oesophagostomum</taxon>
    </lineage>
</organism>
<evidence type="ECO:0000313" key="3">
    <source>
        <dbReference type="Proteomes" id="UP000053660"/>
    </source>
</evidence>
<feature type="chain" id="PRO_5012226861" evidence="1">
    <location>
        <begin position="16"/>
        <end position="764"/>
    </location>
</feature>
<dbReference type="OrthoDB" id="5803891at2759"/>
<keyword evidence="1" id="KW-0732">Signal</keyword>
<gene>
    <name evidence="2" type="ORF">OESDEN_04163</name>
</gene>
<keyword evidence="3" id="KW-1185">Reference proteome</keyword>
<dbReference type="Pfam" id="PF01684">
    <property type="entry name" value="ET"/>
    <property type="match status" value="8"/>
</dbReference>
<reference evidence="2 3" key="1">
    <citation type="submission" date="2014-03" db="EMBL/GenBank/DDBJ databases">
        <title>Draft genome of the hookworm Oesophagostomum dentatum.</title>
        <authorList>
            <person name="Mitreva M."/>
        </authorList>
    </citation>
    <scope>NUCLEOTIDE SEQUENCE [LARGE SCALE GENOMIC DNA]</scope>
    <source>
        <strain evidence="2 3">OD-Hann</strain>
    </source>
</reference>
<dbReference type="Proteomes" id="UP000053660">
    <property type="component" value="Unassembled WGS sequence"/>
</dbReference>
<dbReference type="InterPro" id="IPR002603">
    <property type="entry name" value="ET_repeat"/>
</dbReference>
<protein>
    <submittedName>
        <fullName evidence="2">ET module</fullName>
    </submittedName>
</protein>
<sequence length="764" mass="81078">MRLGLSLALVAACFALDRDVGFLMSRDLNTAANGLLKCYVGIVTDYNTTSIGTEVLCNGVCGSISSTAGGYNFTTYNCFPQSFCDTVNLTMNSCATLTLDRDLTGCCCNTDNCNVAGTNINTTIPIASPEQPIACYSGIGINGVMQFGSDWIACQGDCMSLTINSTMNGNPMVASIYACDPTSVCTALGIENRCHHIEPAVRGCCCTSDACINPTMDPPKEPRGPLSCYVGLYSKAANISAGQEVFCDGKCASLSSTVAGGDIVVFECTQSAVCQALGLYNDCQTITADRDITGCCCDNVNNCNAANYSLGSPRPRWEGDFPVACFNGIRVNGNFVAPPSWSACFGDCASVMINTTMAMGPMSAEIFTCDPASVCNQLGMVNNCTTVEPGVSGCCCSYDACLDPTKYPNKYPGSPLMCYVGFQSTYNGGMSVGSEVYCDGMCGALNTLVNGENVTTYMCTPRQICRQLELWDEWKRLPLDREVNALCCDNFNNCNVRDPTVNTSQPVRRRPEFPITCFSGIQVNGQWITMAGWQSCNGDCASINITTAAMGLSHVLTLYTCDPTAVCASLNMTNTCAPVEPGVSGCCCNTNGCIDPTKYPPKTPANKLQCYVGLYAAKANVNVGAEVYCSGKCAALTGTVNGDDVTSFHCVPNSICRSLELDDACMRIPGDRDVRACCCDNVNSCNVYIANKTDIVIPQPSPIMEYPISCWNGIYLNGAPLTEVGFQNCNGQCASITLNTTYNGAMQSASIYGCDPTSVCKALS</sequence>
<evidence type="ECO:0000256" key="1">
    <source>
        <dbReference type="SAM" id="SignalP"/>
    </source>
</evidence>
<dbReference type="EMBL" id="KN549819">
    <property type="protein sequence ID" value="KHJ95883.1"/>
    <property type="molecule type" value="Genomic_DNA"/>
</dbReference>